<dbReference type="Gene3D" id="1.10.510.10">
    <property type="entry name" value="Transferase(Phosphotransferase) domain 1"/>
    <property type="match status" value="1"/>
</dbReference>
<protein>
    <submittedName>
        <fullName evidence="8">Serine/threonine-protein kinase polo (inferred by orthology to a D. melanogaster protein)</fullName>
    </submittedName>
</protein>
<feature type="domain" description="Protein kinase" evidence="6">
    <location>
        <begin position="24"/>
        <end position="274"/>
    </location>
</feature>
<dbReference type="PANTHER" id="PTHR24345">
    <property type="entry name" value="SERINE/THREONINE-PROTEIN KINASE PLK"/>
    <property type="match status" value="1"/>
</dbReference>
<reference evidence="8" key="2">
    <citation type="submission" date="2015-08" db="UniProtKB">
        <authorList>
            <consortium name="WormBaseParasite"/>
        </authorList>
    </citation>
    <scope>IDENTIFICATION</scope>
</reference>
<evidence type="ECO:0000313" key="8">
    <source>
        <dbReference type="WBParaSite" id="SVE_1882700.1"/>
    </source>
</evidence>
<evidence type="ECO:0000256" key="1">
    <source>
        <dbReference type="ARBA" id="ARBA00022527"/>
    </source>
</evidence>
<accession>A0A0K0G281</accession>
<dbReference type="Pfam" id="PF00069">
    <property type="entry name" value="Pkinase"/>
    <property type="match status" value="1"/>
</dbReference>
<dbReference type="GO" id="GO:0004674">
    <property type="term" value="F:protein serine/threonine kinase activity"/>
    <property type="evidence" value="ECO:0007669"/>
    <property type="project" value="UniProtKB-KW"/>
</dbReference>
<dbReference type="PROSITE" id="PS50011">
    <property type="entry name" value="PROTEIN_KINASE_DOM"/>
    <property type="match status" value="1"/>
</dbReference>
<evidence type="ECO:0000259" key="6">
    <source>
        <dbReference type="PROSITE" id="PS50011"/>
    </source>
</evidence>
<evidence type="ECO:0000256" key="2">
    <source>
        <dbReference type="ARBA" id="ARBA00022679"/>
    </source>
</evidence>
<dbReference type="WBParaSite" id="SVE_1882700.1">
    <property type="protein sequence ID" value="SVE_1882700.1"/>
    <property type="gene ID" value="SVE_1882700"/>
</dbReference>
<proteinExistence type="predicted"/>
<reference evidence="7" key="1">
    <citation type="submission" date="2014-07" db="EMBL/GenBank/DDBJ databases">
        <authorList>
            <person name="Martin A.A"/>
            <person name="De Silva N."/>
        </authorList>
    </citation>
    <scope>NUCLEOTIDE SEQUENCE</scope>
</reference>
<sequence>MEDYEELIKGLPKIIQDPRTGTRYNRGELLGRCGFGKCYLFTDLETWKKYAGKGTIKRTLNWKLSMVYILRNKYSISLKHPNILRMLRYFYCSTYLCMTLELCDNTLQSVLDRLKVLDEPSCRFFIREVACGISYLHGKQLIHRDINPDNIFLTKDIDVKIGDFGIAIKHENSAEKIMEVCETITFLAPESIDGSGYSFGVDVWALGVTLYVLVVGNIPFYDMFDPGIYEKIKSCDYYIPRTVPTYTGDMIKSLFTRDPDCRPTINDILKRGYLSSESISKYHLSGYISGKS</sequence>
<dbReference type="STRING" id="75913.A0A0K0G281"/>
<organism evidence="7 8">
    <name type="scientific">Strongyloides venezuelensis</name>
    <name type="common">Threadworm</name>
    <dbReference type="NCBI Taxonomy" id="75913"/>
    <lineage>
        <taxon>Eukaryota</taxon>
        <taxon>Metazoa</taxon>
        <taxon>Ecdysozoa</taxon>
        <taxon>Nematoda</taxon>
        <taxon>Chromadorea</taxon>
        <taxon>Rhabditida</taxon>
        <taxon>Tylenchina</taxon>
        <taxon>Panagrolaimomorpha</taxon>
        <taxon>Strongyloidoidea</taxon>
        <taxon>Strongyloididae</taxon>
        <taxon>Strongyloides</taxon>
    </lineage>
</organism>
<dbReference type="Proteomes" id="UP000035680">
    <property type="component" value="Unassembled WGS sequence"/>
</dbReference>
<keyword evidence="7" id="KW-1185">Reference proteome</keyword>
<dbReference type="InterPro" id="IPR011009">
    <property type="entry name" value="Kinase-like_dom_sf"/>
</dbReference>
<dbReference type="PANTHER" id="PTHR24345:SF0">
    <property type="entry name" value="CELL CYCLE SERINE_THREONINE-PROTEIN KINASE CDC5_MSD2"/>
    <property type="match status" value="1"/>
</dbReference>
<dbReference type="InterPro" id="IPR000719">
    <property type="entry name" value="Prot_kinase_dom"/>
</dbReference>
<dbReference type="Gene3D" id="3.30.200.20">
    <property type="entry name" value="Phosphorylase Kinase, domain 1"/>
    <property type="match status" value="1"/>
</dbReference>
<name>A0A0K0G281_STRVS</name>
<dbReference type="SUPFAM" id="SSF56112">
    <property type="entry name" value="Protein kinase-like (PK-like)"/>
    <property type="match status" value="1"/>
</dbReference>
<dbReference type="AlphaFoldDB" id="A0A0K0G281"/>
<dbReference type="GO" id="GO:0005634">
    <property type="term" value="C:nucleus"/>
    <property type="evidence" value="ECO:0007669"/>
    <property type="project" value="TreeGrafter"/>
</dbReference>
<evidence type="ECO:0000256" key="5">
    <source>
        <dbReference type="ARBA" id="ARBA00022840"/>
    </source>
</evidence>
<evidence type="ECO:0000313" key="7">
    <source>
        <dbReference type="Proteomes" id="UP000035680"/>
    </source>
</evidence>
<keyword evidence="5" id="KW-0067">ATP-binding</keyword>
<keyword evidence="1" id="KW-0723">Serine/threonine-protein kinase</keyword>
<keyword evidence="2" id="KW-0808">Transferase</keyword>
<keyword evidence="3" id="KW-0547">Nucleotide-binding</keyword>
<evidence type="ECO:0000256" key="4">
    <source>
        <dbReference type="ARBA" id="ARBA00022777"/>
    </source>
</evidence>
<keyword evidence="4" id="KW-0418">Kinase</keyword>
<evidence type="ECO:0000256" key="3">
    <source>
        <dbReference type="ARBA" id="ARBA00022741"/>
    </source>
</evidence>
<dbReference type="GO" id="GO:0005524">
    <property type="term" value="F:ATP binding"/>
    <property type="evidence" value="ECO:0007669"/>
    <property type="project" value="UniProtKB-KW"/>
</dbReference>